<reference evidence="6 7" key="1">
    <citation type="journal article" date="2013" name="Nat. Genet.">
        <title>The high-quality draft genome of peach (Prunus persica) identifies unique patterns of genetic diversity, domestication and genome evolution.</title>
        <authorList>
            <consortium name="International Peach Genome Initiative"/>
            <person name="Verde I."/>
            <person name="Abbott A.G."/>
            <person name="Scalabrin S."/>
            <person name="Jung S."/>
            <person name="Shu S."/>
            <person name="Marroni F."/>
            <person name="Zhebentyayeva T."/>
            <person name="Dettori M.T."/>
            <person name="Grimwood J."/>
            <person name="Cattonaro F."/>
            <person name="Zuccolo A."/>
            <person name="Rossini L."/>
            <person name="Jenkins J."/>
            <person name="Vendramin E."/>
            <person name="Meisel L.A."/>
            <person name="Decroocq V."/>
            <person name="Sosinski B."/>
            <person name="Prochnik S."/>
            <person name="Mitros T."/>
            <person name="Policriti A."/>
            <person name="Cipriani G."/>
            <person name="Dondini L."/>
            <person name="Ficklin S."/>
            <person name="Goodstein D.M."/>
            <person name="Xuan P."/>
            <person name="Del Fabbro C."/>
            <person name="Aramini V."/>
            <person name="Copetti D."/>
            <person name="Gonzalez S."/>
            <person name="Horner D.S."/>
            <person name="Falchi R."/>
            <person name="Lucas S."/>
            <person name="Mica E."/>
            <person name="Maldonado J."/>
            <person name="Lazzari B."/>
            <person name="Bielenberg D."/>
            <person name="Pirona R."/>
            <person name="Miculan M."/>
            <person name="Barakat A."/>
            <person name="Testolin R."/>
            <person name="Stella A."/>
            <person name="Tartarini S."/>
            <person name="Tonutti P."/>
            <person name="Arus P."/>
            <person name="Orellana A."/>
            <person name="Wells C."/>
            <person name="Main D."/>
            <person name="Vizzotto G."/>
            <person name="Silva H."/>
            <person name="Salamini F."/>
            <person name="Schmutz J."/>
            <person name="Morgante M."/>
            <person name="Rokhsar D.S."/>
        </authorList>
    </citation>
    <scope>NUCLEOTIDE SEQUENCE [LARGE SCALE GENOMIC DNA]</scope>
    <source>
        <strain evidence="7">cv. Nemared</strain>
    </source>
</reference>
<proteinExistence type="inferred from homology"/>
<evidence type="ECO:0000256" key="3">
    <source>
        <dbReference type="ARBA" id="ARBA00022801"/>
    </source>
</evidence>
<keyword evidence="7" id="KW-1185">Reference proteome</keyword>
<evidence type="ECO:0000256" key="1">
    <source>
        <dbReference type="ARBA" id="ARBA00008455"/>
    </source>
</evidence>
<dbReference type="InterPro" id="IPR038765">
    <property type="entry name" value="Papain-like_cys_pep_sf"/>
</dbReference>
<dbReference type="EMBL" id="CM007654">
    <property type="protein sequence ID" value="ONI12251.1"/>
    <property type="molecule type" value="Genomic_DNA"/>
</dbReference>
<dbReference type="SUPFAM" id="SSF54001">
    <property type="entry name" value="Cysteine proteinases"/>
    <property type="match status" value="1"/>
</dbReference>
<evidence type="ECO:0000259" key="5">
    <source>
        <dbReference type="Pfam" id="PF00112"/>
    </source>
</evidence>
<dbReference type="HOGENOM" id="CLU_012184_8_2_1"/>
<dbReference type="GO" id="GO:0008234">
    <property type="term" value="F:cysteine-type peptidase activity"/>
    <property type="evidence" value="ECO:0007669"/>
    <property type="project" value="UniProtKB-KW"/>
</dbReference>
<dbReference type="SMR" id="M5WIQ8"/>
<dbReference type="Proteomes" id="UP000006882">
    <property type="component" value="Chromosome G4"/>
</dbReference>
<dbReference type="GO" id="GO:0006508">
    <property type="term" value="P:proteolysis"/>
    <property type="evidence" value="ECO:0007669"/>
    <property type="project" value="UniProtKB-KW"/>
</dbReference>
<feature type="domain" description="Peptidase C1A papain C-terminal" evidence="5">
    <location>
        <begin position="3"/>
        <end position="106"/>
    </location>
</feature>
<dbReference type="PANTHER" id="PTHR12411">
    <property type="entry name" value="CYSTEINE PROTEASE FAMILY C1-RELATED"/>
    <property type="match status" value="1"/>
</dbReference>
<name>M5WIQ8_PRUPE</name>
<evidence type="ECO:0000256" key="4">
    <source>
        <dbReference type="ARBA" id="ARBA00022807"/>
    </source>
</evidence>
<dbReference type="InterPro" id="IPR013128">
    <property type="entry name" value="Peptidase_C1A"/>
</dbReference>
<gene>
    <name evidence="6" type="ORF">PRUPE_4G153900</name>
</gene>
<keyword evidence="4" id="KW-0788">Thiol protease</keyword>
<evidence type="ECO:0000256" key="2">
    <source>
        <dbReference type="ARBA" id="ARBA00022670"/>
    </source>
</evidence>
<dbReference type="Gramene" id="ONI12251">
    <property type="protein sequence ID" value="ONI12251"/>
    <property type="gene ID" value="PRUPE_4G153900"/>
</dbReference>
<protein>
    <recommendedName>
        <fullName evidence="5">Peptidase C1A papain C-terminal domain-containing protein</fullName>
    </recommendedName>
</protein>
<organism evidence="6 7">
    <name type="scientific">Prunus persica</name>
    <name type="common">Peach</name>
    <name type="synonym">Amygdalus persica</name>
    <dbReference type="NCBI Taxonomy" id="3760"/>
    <lineage>
        <taxon>Eukaryota</taxon>
        <taxon>Viridiplantae</taxon>
        <taxon>Streptophyta</taxon>
        <taxon>Embryophyta</taxon>
        <taxon>Tracheophyta</taxon>
        <taxon>Spermatophyta</taxon>
        <taxon>Magnoliopsida</taxon>
        <taxon>eudicotyledons</taxon>
        <taxon>Gunneridae</taxon>
        <taxon>Pentapetalae</taxon>
        <taxon>rosids</taxon>
        <taxon>fabids</taxon>
        <taxon>Rosales</taxon>
        <taxon>Rosaceae</taxon>
        <taxon>Amygdaloideae</taxon>
        <taxon>Amygdaleae</taxon>
        <taxon>Prunus</taxon>
    </lineage>
</organism>
<evidence type="ECO:0000313" key="7">
    <source>
        <dbReference type="Proteomes" id="UP000006882"/>
    </source>
</evidence>
<evidence type="ECO:0000313" key="6">
    <source>
        <dbReference type="EMBL" id="ONI12251.1"/>
    </source>
</evidence>
<sequence length="106" mass="11896">MILHNRTLATEDGYPYKAVDNGICMADWNASTGAITVTGYEQVPQNNERALLRAVANQPVSVYIDAEAEEFKYYSGGLYKLNSCCYYVGYNTTQDDGTKYWLVKNS</sequence>
<dbReference type="OMA" id="NGICMAD"/>
<dbReference type="eggNOG" id="KOG1543">
    <property type="taxonomic scope" value="Eukaryota"/>
</dbReference>
<dbReference type="KEGG" id="pper:18780238"/>
<dbReference type="Pfam" id="PF00112">
    <property type="entry name" value="Peptidase_C1"/>
    <property type="match status" value="1"/>
</dbReference>
<dbReference type="InterPro" id="IPR000668">
    <property type="entry name" value="Peptidase_C1A_C"/>
</dbReference>
<accession>M5WIQ8</accession>
<dbReference type="STRING" id="3760.M5WIQ8"/>
<keyword evidence="2" id="KW-0645">Protease</keyword>
<dbReference type="Gene3D" id="3.90.70.10">
    <property type="entry name" value="Cysteine proteinases"/>
    <property type="match status" value="1"/>
</dbReference>
<keyword evidence="3" id="KW-0378">Hydrolase</keyword>
<comment type="similarity">
    <text evidence="1">Belongs to the peptidase C1 family.</text>
</comment>
<dbReference type="AlphaFoldDB" id="M5WIQ8"/>
<dbReference type="OrthoDB" id="10253408at2759"/>